<evidence type="ECO:0000313" key="8">
    <source>
        <dbReference type="Proteomes" id="UP001148018"/>
    </source>
</evidence>
<name>A0A9Q0EIS5_9TELE</name>
<dbReference type="EMBL" id="JANIIK010000040">
    <property type="protein sequence ID" value="KAJ3608115.1"/>
    <property type="molecule type" value="Genomic_DNA"/>
</dbReference>
<gene>
    <name evidence="7" type="ORF">NHX12_025165</name>
</gene>
<dbReference type="Pfam" id="PF07815">
    <property type="entry name" value="Abi_HHR"/>
    <property type="match status" value="1"/>
</dbReference>
<dbReference type="InterPro" id="IPR012849">
    <property type="entry name" value="Abl-interactor_HHR_dom"/>
</dbReference>
<evidence type="ECO:0000256" key="4">
    <source>
        <dbReference type="ARBA" id="ARBA00022553"/>
    </source>
</evidence>
<dbReference type="OrthoDB" id="5971719at2759"/>
<comment type="caution">
    <text evidence="7">The sequence shown here is derived from an EMBL/GenBank/DDBJ whole genome shotgun (WGS) entry which is preliminary data.</text>
</comment>
<keyword evidence="3" id="KW-0963">Cytoplasm</keyword>
<evidence type="ECO:0000259" key="6">
    <source>
        <dbReference type="Pfam" id="PF07815"/>
    </source>
</evidence>
<dbReference type="PANTHER" id="PTHR10460">
    <property type="entry name" value="ABL INTERACTOR FAMILY MEMBER"/>
    <property type="match status" value="1"/>
</dbReference>
<feature type="domain" description="Abl-interactor homeo-domain homologous" evidence="6">
    <location>
        <begin position="100"/>
        <end position="163"/>
    </location>
</feature>
<sequence length="169" mass="18441">MAGQNNSAEVIITQIFQDAPSARKGLVDNKTNLYQVAEYCEKKYLQAEDPTKALEETKALTAQALASVAYQINSLATAVLKLLDSQALQVTDMGASVNVISQTVSIHLEKVARREIGLLSSPKKIPRTKCMTLPKAGIEPLGRYCREPICFSILDSIGHSFQVELLTTC</sequence>
<reference evidence="7" key="1">
    <citation type="submission" date="2022-07" db="EMBL/GenBank/DDBJ databases">
        <title>Chromosome-level genome of Muraenolepis orangiensis.</title>
        <authorList>
            <person name="Kim J."/>
        </authorList>
    </citation>
    <scope>NUCLEOTIDE SEQUENCE</scope>
    <source>
        <strain evidence="7">KU_S4_2022</strain>
        <tissue evidence="7">Muscle</tissue>
    </source>
</reference>
<evidence type="ECO:0000256" key="2">
    <source>
        <dbReference type="ARBA" id="ARBA00010020"/>
    </source>
</evidence>
<comment type="subcellular location">
    <subcellularLocation>
        <location evidence="1">Cytoplasm</location>
    </subcellularLocation>
</comment>
<dbReference type="Gene3D" id="6.10.140.1620">
    <property type="match status" value="1"/>
</dbReference>
<comment type="similarity">
    <text evidence="2">Belongs to the ABI family.</text>
</comment>
<evidence type="ECO:0000313" key="7">
    <source>
        <dbReference type="EMBL" id="KAJ3608115.1"/>
    </source>
</evidence>
<dbReference type="GO" id="GO:0030027">
    <property type="term" value="C:lamellipodium"/>
    <property type="evidence" value="ECO:0007669"/>
    <property type="project" value="TreeGrafter"/>
</dbReference>
<protein>
    <recommendedName>
        <fullName evidence="6">Abl-interactor homeo-domain homologous domain-containing protein</fullName>
    </recommendedName>
</protein>
<dbReference type="GO" id="GO:0017124">
    <property type="term" value="F:SH3 domain binding"/>
    <property type="evidence" value="ECO:0007669"/>
    <property type="project" value="TreeGrafter"/>
</dbReference>
<evidence type="ECO:0000256" key="5">
    <source>
        <dbReference type="ARBA" id="ARBA00023054"/>
    </source>
</evidence>
<dbReference type="InterPro" id="IPR028457">
    <property type="entry name" value="ABI"/>
</dbReference>
<dbReference type="GO" id="GO:0035591">
    <property type="term" value="F:signaling adaptor activity"/>
    <property type="evidence" value="ECO:0007669"/>
    <property type="project" value="TreeGrafter"/>
</dbReference>
<dbReference type="GO" id="GO:0001764">
    <property type="term" value="P:neuron migration"/>
    <property type="evidence" value="ECO:0007669"/>
    <property type="project" value="TreeGrafter"/>
</dbReference>
<organism evidence="7 8">
    <name type="scientific">Muraenolepis orangiensis</name>
    <name type="common">Patagonian moray cod</name>
    <dbReference type="NCBI Taxonomy" id="630683"/>
    <lineage>
        <taxon>Eukaryota</taxon>
        <taxon>Metazoa</taxon>
        <taxon>Chordata</taxon>
        <taxon>Craniata</taxon>
        <taxon>Vertebrata</taxon>
        <taxon>Euteleostomi</taxon>
        <taxon>Actinopterygii</taxon>
        <taxon>Neopterygii</taxon>
        <taxon>Teleostei</taxon>
        <taxon>Neoteleostei</taxon>
        <taxon>Acanthomorphata</taxon>
        <taxon>Zeiogadaria</taxon>
        <taxon>Gadariae</taxon>
        <taxon>Gadiformes</taxon>
        <taxon>Muraenolepidoidei</taxon>
        <taxon>Muraenolepididae</taxon>
        <taxon>Muraenolepis</taxon>
    </lineage>
</organism>
<keyword evidence="5" id="KW-0175">Coiled coil</keyword>
<keyword evidence="4" id="KW-0597">Phosphoprotein</keyword>
<accession>A0A9Q0EIS5</accession>
<evidence type="ECO:0000256" key="3">
    <source>
        <dbReference type="ARBA" id="ARBA00022490"/>
    </source>
</evidence>
<dbReference type="AlphaFoldDB" id="A0A9Q0EIS5"/>
<dbReference type="Proteomes" id="UP001148018">
    <property type="component" value="Unassembled WGS sequence"/>
</dbReference>
<proteinExistence type="inferred from homology"/>
<dbReference type="GO" id="GO:0031209">
    <property type="term" value="C:SCAR complex"/>
    <property type="evidence" value="ECO:0007669"/>
    <property type="project" value="TreeGrafter"/>
</dbReference>
<evidence type="ECO:0000256" key="1">
    <source>
        <dbReference type="ARBA" id="ARBA00004496"/>
    </source>
</evidence>
<dbReference type="GO" id="GO:0098858">
    <property type="term" value="C:actin-based cell projection"/>
    <property type="evidence" value="ECO:0007669"/>
    <property type="project" value="TreeGrafter"/>
</dbReference>
<keyword evidence="8" id="KW-1185">Reference proteome</keyword>
<dbReference type="PANTHER" id="PTHR10460:SF60">
    <property type="entry name" value="ABI GENE FAMILY MEMBER 3"/>
    <property type="match status" value="1"/>
</dbReference>